<evidence type="ECO:0000256" key="5">
    <source>
        <dbReference type="ARBA" id="ARBA00022989"/>
    </source>
</evidence>
<evidence type="ECO:0000313" key="10">
    <source>
        <dbReference type="Proteomes" id="UP001596028"/>
    </source>
</evidence>
<reference evidence="10" key="1">
    <citation type="journal article" date="2019" name="Int. J. Syst. Evol. Microbiol.">
        <title>The Global Catalogue of Microorganisms (GCM) 10K type strain sequencing project: providing services to taxonomists for standard genome sequencing and annotation.</title>
        <authorList>
            <consortium name="The Broad Institute Genomics Platform"/>
            <consortium name="The Broad Institute Genome Sequencing Center for Infectious Disease"/>
            <person name="Wu L."/>
            <person name="Ma J."/>
        </authorList>
    </citation>
    <scope>NUCLEOTIDE SEQUENCE [LARGE SCALE GENOMIC DNA]</scope>
    <source>
        <strain evidence="10">CCUG 49571</strain>
    </source>
</reference>
<accession>A0ABV9F6T7</accession>
<feature type="transmembrane region" description="Helical" evidence="7">
    <location>
        <begin position="12"/>
        <end position="31"/>
    </location>
</feature>
<keyword evidence="6 7" id="KW-0472">Membrane</keyword>
<dbReference type="PANTHER" id="PTHR43744:SF6">
    <property type="entry name" value="ABC TRANSPORTER PERMEASE PROTEIN YESQ-RELATED"/>
    <property type="match status" value="1"/>
</dbReference>
<evidence type="ECO:0000256" key="4">
    <source>
        <dbReference type="ARBA" id="ARBA00022692"/>
    </source>
</evidence>
<proteinExistence type="inferred from homology"/>
<sequence>MTVKIRLQKSLLHVLLLTGAIVMLYPLLWMLSGSLKPAEHIFADRSLWSDQFMLDNYVKGWQGIAGIPFYIFFKNSFLLSAISIIGNVVSCSMAAYAFARLEFPWKKLFFIAMLGTMMLPYHVLIIPQYIIFNQLGWVNTFLPLTLPKFLATEGFFIFLMVQFMRSLPSELDKAATVDGCGPVQIYWRLVLPLSLPVIVTTVIFTFIWTWNDFFSQLLYLNDAKNYTISLGLRLFLDSTSQSQWGSMFAMSTLSLVPIFLVFLFFQRYIIEGITAGGLKG</sequence>
<dbReference type="SUPFAM" id="SSF161098">
    <property type="entry name" value="MetI-like"/>
    <property type="match status" value="1"/>
</dbReference>
<keyword evidence="4 7" id="KW-0812">Transmembrane</keyword>
<dbReference type="InterPro" id="IPR000515">
    <property type="entry name" value="MetI-like"/>
</dbReference>
<dbReference type="EMBL" id="JBHSEP010000002">
    <property type="protein sequence ID" value="MFC4597686.1"/>
    <property type="molecule type" value="Genomic_DNA"/>
</dbReference>
<dbReference type="PROSITE" id="PS50928">
    <property type="entry name" value="ABC_TM1"/>
    <property type="match status" value="1"/>
</dbReference>
<keyword evidence="10" id="KW-1185">Reference proteome</keyword>
<feature type="transmembrane region" description="Helical" evidence="7">
    <location>
        <begin position="244"/>
        <end position="265"/>
    </location>
</feature>
<dbReference type="Gene3D" id="1.10.3720.10">
    <property type="entry name" value="MetI-like"/>
    <property type="match status" value="1"/>
</dbReference>
<dbReference type="Proteomes" id="UP001596028">
    <property type="component" value="Unassembled WGS sequence"/>
</dbReference>
<dbReference type="RefSeq" id="WP_378093180.1">
    <property type="nucleotide sequence ID" value="NZ_JBHSEP010000002.1"/>
</dbReference>
<evidence type="ECO:0000256" key="3">
    <source>
        <dbReference type="ARBA" id="ARBA00022475"/>
    </source>
</evidence>
<evidence type="ECO:0000313" key="9">
    <source>
        <dbReference type="EMBL" id="MFC4597686.1"/>
    </source>
</evidence>
<comment type="subcellular location">
    <subcellularLocation>
        <location evidence="1 7">Cell membrane</location>
        <topology evidence="1 7">Multi-pass membrane protein</topology>
    </subcellularLocation>
</comment>
<feature type="transmembrane region" description="Helical" evidence="7">
    <location>
        <begin position="108"/>
        <end position="132"/>
    </location>
</feature>
<name>A0ABV9F6T7_9BACL</name>
<keyword evidence="3" id="KW-1003">Cell membrane</keyword>
<feature type="domain" description="ABC transmembrane type-1" evidence="8">
    <location>
        <begin position="73"/>
        <end position="265"/>
    </location>
</feature>
<comment type="similarity">
    <text evidence="7">Belongs to the binding-protein-dependent transport system permease family.</text>
</comment>
<feature type="transmembrane region" description="Helical" evidence="7">
    <location>
        <begin position="185"/>
        <end position="210"/>
    </location>
</feature>
<keyword evidence="2 7" id="KW-0813">Transport</keyword>
<keyword evidence="5 7" id="KW-1133">Transmembrane helix</keyword>
<evidence type="ECO:0000256" key="1">
    <source>
        <dbReference type="ARBA" id="ARBA00004651"/>
    </source>
</evidence>
<evidence type="ECO:0000256" key="6">
    <source>
        <dbReference type="ARBA" id="ARBA00023136"/>
    </source>
</evidence>
<comment type="caution">
    <text evidence="9">The sequence shown here is derived from an EMBL/GenBank/DDBJ whole genome shotgun (WGS) entry which is preliminary data.</text>
</comment>
<dbReference type="CDD" id="cd06261">
    <property type="entry name" value="TM_PBP2"/>
    <property type="match status" value="1"/>
</dbReference>
<organism evidence="9 10">
    <name type="scientific">Cohnella hongkongensis</name>
    <dbReference type="NCBI Taxonomy" id="178337"/>
    <lineage>
        <taxon>Bacteria</taxon>
        <taxon>Bacillati</taxon>
        <taxon>Bacillota</taxon>
        <taxon>Bacilli</taxon>
        <taxon>Bacillales</taxon>
        <taxon>Paenibacillaceae</taxon>
        <taxon>Cohnella</taxon>
    </lineage>
</organism>
<evidence type="ECO:0000256" key="7">
    <source>
        <dbReference type="RuleBase" id="RU363032"/>
    </source>
</evidence>
<evidence type="ECO:0000256" key="2">
    <source>
        <dbReference type="ARBA" id="ARBA00022448"/>
    </source>
</evidence>
<dbReference type="Pfam" id="PF00528">
    <property type="entry name" value="BPD_transp_1"/>
    <property type="match status" value="1"/>
</dbReference>
<dbReference type="InterPro" id="IPR035906">
    <property type="entry name" value="MetI-like_sf"/>
</dbReference>
<protein>
    <submittedName>
        <fullName evidence="9">Carbohydrate ABC transporter permease</fullName>
    </submittedName>
</protein>
<feature type="transmembrane region" description="Helical" evidence="7">
    <location>
        <begin position="77"/>
        <end position="99"/>
    </location>
</feature>
<dbReference type="PANTHER" id="PTHR43744">
    <property type="entry name" value="ABC TRANSPORTER PERMEASE PROTEIN MG189-RELATED-RELATED"/>
    <property type="match status" value="1"/>
</dbReference>
<evidence type="ECO:0000259" key="8">
    <source>
        <dbReference type="PROSITE" id="PS50928"/>
    </source>
</evidence>
<gene>
    <name evidence="9" type="ORF">ACFO3S_05500</name>
</gene>
<feature type="transmembrane region" description="Helical" evidence="7">
    <location>
        <begin position="144"/>
        <end position="164"/>
    </location>
</feature>